<gene>
    <name evidence="1" type="ORF">Pint_31608</name>
</gene>
<sequence length="166" mass="19358">MNGEKGNLKMNLNQLFSPKSMTEKDDQIRMTDIPERMQISEESIGSPPTDEISILDDTGWIYNQLLSGTVPLFGHREVRCKYFLINVGDLPPFDLSSSYHAVISSCFQIPFMAMYQRISFIAMYWREECLSLLKDPEEQEVDDDNKDDFERPPKLKWHKVNELVMK</sequence>
<reference evidence="2" key="1">
    <citation type="journal article" date="2023" name="G3 (Bethesda)">
        <title>Genome assembly and association tests identify interacting loci associated with vigor, precocity, and sex in interspecific pistachio rootstocks.</title>
        <authorList>
            <person name="Palmer W."/>
            <person name="Jacygrad E."/>
            <person name="Sagayaradj S."/>
            <person name="Cavanaugh K."/>
            <person name="Han R."/>
            <person name="Bertier L."/>
            <person name="Beede B."/>
            <person name="Kafkas S."/>
            <person name="Golino D."/>
            <person name="Preece J."/>
            <person name="Michelmore R."/>
        </authorList>
    </citation>
    <scope>NUCLEOTIDE SEQUENCE [LARGE SCALE GENOMIC DNA]</scope>
</reference>
<comment type="caution">
    <text evidence="1">The sequence shown here is derived from an EMBL/GenBank/DDBJ whole genome shotgun (WGS) entry which is preliminary data.</text>
</comment>
<keyword evidence="2" id="KW-1185">Reference proteome</keyword>
<name>A0ACC0XQS9_9ROSI</name>
<evidence type="ECO:0000313" key="1">
    <source>
        <dbReference type="EMBL" id="KAJ0020422.1"/>
    </source>
</evidence>
<accession>A0ACC0XQS9</accession>
<protein>
    <submittedName>
        <fullName evidence="1">Uncharacterized protein</fullName>
    </submittedName>
</protein>
<organism evidence="1 2">
    <name type="scientific">Pistacia integerrima</name>
    <dbReference type="NCBI Taxonomy" id="434235"/>
    <lineage>
        <taxon>Eukaryota</taxon>
        <taxon>Viridiplantae</taxon>
        <taxon>Streptophyta</taxon>
        <taxon>Embryophyta</taxon>
        <taxon>Tracheophyta</taxon>
        <taxon>Spermatophyta</taxon>
        <taxon>Magnoliopsida</taxon>
        <taxon>eudicotyledons</taxon>
        <taxon>Gunneridae</taxon>
        <taxon>Pentapetalae</taxon>
        <taxon>rosids</taxon>
        <taxon>malvids</taxon>
        <taxon>Sapindales</taxon>
        <taxon>Anacardiaceae</taxon>
        <taxon>Pistacia</taxon>
    </lineage>
</organism>
<proteinExistence type="predicted"/>
<dbReference type="Proteomes" id="UP001163603">
    <property type="component" value="Chromosome 11"/>
</dbReference>
<evidence type="ECO:0000313" key="2">
    <source>
        <dbReference type="Proteomes" id="UP001163603"/>
    </source>
</evidence>
<dbReference type="EMBL" id="CM047746">
    <property type="protein sequence ID" value="KAJ0020422.1"/>
    <property type="molecule type" value="Genomic_DNA"/>
</dbReference>